<accession>A0ABD1P7G2</accession>
<dbReference type="InterPro" id="IPR010666">
    <property type="entry name" value="Znf_GRF"/>
</dbReference>
<dbReference type="Proteomes" id="UP001604277">
    <property type="component" value="Unassembled WGS sequence"/>
</dbReference>
<keyword evidence="2 4" id="KW-0863">Zinc-finger</keyword>
<dbReference type="AlphaFoldDB" id="A0ABD1P7G2"/>
<dbReference type="GO" id="GO:0008270">
    <property type="term" value="F:zinc ion binding"/>
    <property type="evidence" value="ECO:0007669"/>
    <property type="project" value="UniProtKB-KW"/>
</dbReference>
<gene>
    <name evidence="6" type="ORF">Fot_54552</name>
</gene>
<evidence type="ECO:0000256" key="3">
    <source>
        <dbReference type="ARBA" id="ARBA00022833"/>
    </source>
</evidence>
<organism evidence="6 7">
    <name type="scientific">Forsythia ovata</name>
    <dbReference type="NCBI Taxonomy" id="205694"/>
    <lineage>
        <taxon>Eukaryota</taxon>
        <taxon>Viridiplantae</taxon>
        <taxon>Streptophyta</taxon>
        <taxon>Embryophyta</taxon>
        <taxon>Tracheophyta</taxon>
        <taxon>Spermatophyta</taxon>
        <taxon>Magnoliopsida</taxon>
        <taxon>eudicotyledons</taxon>
        <taxon>Gunneridae</taxon>
        <taxon>Pentapetalae</taxon>
        <taxon>asterids</taxon>
        <taxon>lamiids</taxon>
        <taxon>Lamiales</taxon>
        <taxon>Oleaceae</taxon>
        <taxon>Forsythieae</taxon>
        <taxon>Forsythia</taxon>
    </lineage>
</organism>
<dbReference type="PANTHER" id="PTHR33248">
    <property type="entry name" value="ZINC ION-BINDING PROTEIN"/>
    <property type="match status" value="1"/>
</dbReference>
<keyword evidence="3" id="KW-0862">Zinc</keyword>
<evidence type="ECO:0000256" key="2">
    <source>
        <dbReference type="ARBA" id="ARBA00022771"/>
    </source>
</evidence>
<evidence type="ECO:0000259" key="5">
    <source>
        <dbReference type="PROSITE" id="PS51999"/>
    </source>
</evidence>
<keyword evidence="7" id="KW-1185">Reference proteome</keyword>
<sequence>MDHHLCDCTPRLKKRLCYCGELPILKTSWTEINPGRRFWGCRLYGKVGSCDFFDWADPAPHERYKSVINGLLRKKNEVDMEKVRMGRNARIYKIVLWLLVLFVELRSVL</sequence>
<evidence type="ECO:0000256" key="4">
    <source>
        <dbReference type="PROSITE-ProRule" id="PRU01343"/>
    </source>
</evidence>
<reference evidence="7" key="1">
    <citation type="submission" date="2024-07" db="EMBL/GenBank/DDBJ databases">
        <title>Two chromosome-level genome assemblies of Korean endemic species Abeliophyllum distichum and Forsythia ovata (Oleaceae).</title>
        <authorList>
            <person name="Jang H."/>
        </authorList>
    </citation>
    <scope>NUCLEOTIDE SEQUENCE [LARGE SCALE GENOMIC DNA]</scope>
</reference>
<evidence type="ECO:0000313" key="6">
    <source>
        <dbReference type="EMBL" id="KAL2459808.1"/>
    </source>
</evidence>
<dbReference type="Pfam" id="PF06839">
    <property type="entry name" value="Zn_ribbon_GRF"/>
    <property type="match status" value="1"/>
</dbReference>
<protein>
    <recommendedName>
        <fullName evidence="5">GRF-type domain-containing protein</fullName>
    </recommendedName>
</protein>
<evidence type="ECO:0000256" key="1">
    <source>
        <dbReference type="ARBA" id="ARBA00022723"/>
    </source>
</evidence>
<keyword evidence="1" id="KW-0479">Metal-binding</keyword>
<proteinExistence type="predicted"/>
<feature type="domain" description="GRF-type" evidence="5">
    <location>
        <begin position="17"/>
        <end position="59"/>
    </location>
</feature>
<dbReference type="EMBL" id="JBFOLJ010000021">
    <property type="protein sequence ID" value="KAL2459808.1"/>
    <property type="molecule type" value="Genomic_DNA"/>
</dbReference>
<name>A0ABD1P7G2_9LAMI</name>
<evidence type="ECO:0000313" key="7">
    <source>
        <dbReference type="Proteomes" id="UP001604277"/>
    </source>
</evidence>
<dbReference type="PROSITE" id="PS51999">
    <property type="entry name" value="ZF_GRF"/>
    <property type="match status" value="1"/>
</dbReference>
<comment type="caution">
    <text evidence="6">The sequence shown here is derived from an EMBL/GenBank/DDBJ whole genome shotgun (WGS) entry which is preliminary data.</text>
</comment>